<evidence type="ECO:0000313" key="2">
    <source>
        <dbReference type="EMBL" id="GAI20598.1"/>
    </source>
</evidence>
<proteinExistence type="predicted"/>
<keyword evidence="1" id="KW-0472">Membrane</keyword>
<keyword evidence="1" id="KW-1133">Transmembrane helix</keyword>
<name>X1LNE2_9ZZZZ</name>
<feature type="transmembrane region" description="Helical" evidence="1">
    <location>
        <begin position="236"/>
        <end position="254"/>
    </location>
</feature>
<dbReference type="EMBL" id="BARV01015881">
    <property type="protein sequence ID" value="GAI20598.1"/>
    <property type="molecule type" value="Genomic_DNA"/>
</dbReference>
<gene>
    <name evidence="2" type="ORF">S06H3_27384</name>
</gene>
<dbReference type="AlphaFoldDB" id="X1LNE2"/>
<sequence length="256" mass="30059">MSKKIVTILLASKPNYDEFAFKYFILSLNKIQSYYEFMFPEIHNHYYVSRYYDTNKLFSSFEKEVRPKINFENKPDYLINIITSTIGENLFFECRGNVAFVTTDTWEKYFSPPSLFEYLSHCIIASLLSMNEKVNLHSHRDTKGCCLDYTFFKMDDKVDIALGYICDKCKDEIINGIGKEYLTEIINIVNREWIGDINNFGSVAYTLKNFFKFDIGKDSGLNKTFWDKAKDYFCEIPKEIIVLIIAAIIGILIWRN</sequence>
<evidence type="ECO:0000256" key="1">
    <source>
        <dbReference type="SAM" id="Phobius"/>
    </source>
</evidence>
<accession>X1LNE2</accession>
<comment type="caution">
    <text evidence="2">The sequence shown here is derived from an EMBL/GenBank/DDBJ whole genome shotgun (WGS) entry which is preliminary data.</text>
</comment>
<reference evidence="2" key="1">
    <citation type="journal article" date="2014" name="Front. Microbiol.">
        <title>High frequency of phylogenetically diverse reductive dehalogenase-homologous genes in deep subseafloor sedimentary metagenomes.</title>
        <authorList>
            <person name="Kawai M."/>
            <person name="Futagami T."/>
            <person name="Toyoda A."/>
            <person name="Takaki Y."/>
            <person name="Nishi S."/>
            <person name="Hori S."/>
            <person name="Arai W."/>
            <person name="Tsubouchi T."/>
            <person name="Morono Y."/>
            <person name="Uchiyama I."/>
            <person name="Ito T."/>
            <person name="Fujiyama A."/>
            <person name="Inagaki F."/>
            <person name="Takami H."/>
        </authorList>
    </citation>
    <scope>NUCLEOTIDE SEQUENCE</scope>
    <source>
        <strain evidence="2">Expedition CK06-06</strain>
    </source>
</reference>
<protein>
    <submittedName>
        <fullName evidence="2">Uncharacterized protein</fullName>
    </submittedName>
</protein>
<keyword evidence="1" id="KW-0812">Transmembrane</keyword>
<organism evidence="2">
    <name type="scientific">marine sediment metagenome</name>
    <dbReference type="NCBI Taxonomy" id="412755"/>
    <lineage>
        <taxon>unclassified sequences</taxon>
        <taxon>metagenomes</taxon>
        <taxon>ecological metagenomes</taxon>
    </lineage>
</organism>